<sequence>MALSRIPGAGACGGSVRFRMAEPTTPNPDNVTDVLPDDLNAVGFVGPHRFPDNSRRRIPGVMYLVIAALCLVLWIVRNDQDPVFVNRGMVIAACFLGAAGLFSITSGWRMKIDEKEALVVATRAVGFPVGHASAQQVWRGLRARPTWRVLCYSAEDPPRRRGFVLVDAVDGRMIEQMAEDNPESDWVTE</sequence>
<evidence type="ECO:0000313" key="2">
    <source>
        <dbReference type="EMBL" id="CAB4740246.1"/>
    </source>
</evidence>
<protein>
    <submittedName>
        <fullName evidence="2">Unannotated protein</fullName>
    </submittedName>
</protein>
<accession>A0A6J6SZF0</accession>
<gene>
    <name evidence="2" type="ORF">UFOPK2806_00323</name>
    <name evidence="3" type="ORF">UFOPK3417_01372</name>
    <name evidence="4" type="ORF">UFOPK4306_00234</name>
</gene>
<evidence type="ECO:0000313" key="4">
    <source>
        <dbReference type="EMBL" id="CAB5053494.1"/>
    </source>
</evidence>
<dbReference type="EMBL" id="CAEZYY010000002">
    <property type="protein sequence ID" value="CAB4740246.1"/>
    <property type="molecule type" value="Genomic_DNA"/>
</dbReference>
<dbReference type="EMBL" id="CAFBQP010000006">
    <property type="protein sequence ID" value="CAB5053494.1"/>
    <property type="molecule type" value="Genomic_DNA"/>
</dbReference>
<reference evidence="2" key="1">
    <citation type="submission" date="2020-05" db="EMBL/GenBank/DDBJ databases">
        <authorList>
            <person name="Chiriac C."/>
            <person name="Salcher M."/>
            <person name="Ghai R."/>
            <person name="Kavagutti S V."/>
        </authorList>
    </citation>
    <scope>NUCLEOTIDE SEQUENCE</scope>
</reference>
<proteinExistence type="predicted"/>
<organism evidence="2">
    <name type="scientific">freshwater metagenome</name>
    <dbReference type="NCBI Taxonomy" id="449393"/>
    <lineage>
        <taxon>unclassified sequences</taxon>
        <taxon>metagenomes</taxon>
        <taxon>ecological metagenomes</taxon>
    </lineage>
</organism>
<name>A0A6J6SZF0_9ZZZZ</name>
<evidence type="ECO:0000256" key="1">
    <source>
        <dbReference type="SAM" id="Phobius"/>
    </source>
</evidence>
<dbReference type="EMBL" id="CAFBLR010000144">
    <property type="protein sequence ID" value="CAB4881084.1"/>
    <property type="molecule type" value="Genomic_DNA"/>
</dbReference>
<keyword evidence="1" id="KW-0812">Transmembrane</keyword>
<feature type="transmembrane region" description="Helical" evidence="1">
    <location>
        <begin position="58"/>
        <end position="76"/>
    </location>
</feature>
<keyword evidence="1" id="KW-1133">Transmembrane helix</keyword>
<feature type="transmembrane region" description="Helical" evidence="1">
    <location>
        <begin position="88"/>
        <end position="108"/>
    </location>
</feature>
<dbReference type="AlphaFoldDB" id="A0A6J6SZF0"/>
<evidence type="ECO:0000313" key="3">
    <source>
        <dbReference type="EMBL" id="CAB4881084.1"/>
    </source>
</evidence>
<keyword evidence="1" id="KW-0472">Membrane</keyword>